<reference evidence="4" key="1">
    <citation type="submission" date="2014-04" db="EMBL/GenBank/DDBJ databases">
        <title>Evolutionary Origins and Diversification of the Mycorrhizal Mutualists.</title>
        <authorList>
            <consortium name="DOE Joint Genome Institute"/>
            <consortium name="Mycorrhizal Genomics Consortium"/>
            <person name="Kohler A."/>
            <person name="Kuo A."/>
            <person name="Nagy L.G."/>
            <person name="Floudas D."/>
            <person name="Copeland A."/>
            <person name="Barry K.W."/>
            <person name="Cichocki N."/>
            <person name="Veneault-Fourrey C."/>
            <person name="LaButti K."/>
            <person name="Lindquist E.A."/>
            <person name="Lipzen A."/>
            <person name="Lundell T."/>
            <person name="Morin E."/>
            <person name="Murat C."/>
            <person name="Riley R."/>
            <person name="Ohm R."/>
            <person name="Sun H."/>
            <person name="Tunlid A."/>
            <person name="Henrissat B."/>
            <person name="Grigoriev I.V."/>
            <person name="Hibbett D.S."/>
            <person name="Martin F."/>
        </authorList>
    </citation>
    <scope>NUCLEOTIDE SEQUENCE [LARGE SCALE GENOMIC DNA]</scope>
    <source>
        <strain evidence="4">FD-334 SS-4</strain>
    </source>
</reference>
<dbReference type="OMA" id="WLERANY"/>
<organism evidence="3 4">
    <name type="scientific">Hypholoma sublateritium (strain FD-334 SS-4)</name>
    <dbReference type="NCBI Taxonomy" id="945553"/>
    <lineage>
        <taxon>Eukaryota</taxon>
        <taxon>Fungi</taxon>
        <taxon>Dikarya</taxon>
        <taxon>Basidiomycota</taxon>
        <taxon>Agaricomycotina</taxon>
        <taxon>Agaricomycetes</taxon>
        <taxon>Agaricomycetidae</taxon>
        <taxon>Agaricales</taxon>
        <taxon>Agaricineae</taxon>
        <taxon>Strophariaceae</taxon>
        <taxon>Hypholoma</taxon>
    </lineage>
</organism>
<feature type="transmembrane region" description="Helical" evidence="2">
    <location>
        <begin position="140"/>
        <end position="161"/>
    </location>
</feature>
<sequence length="347" mass="38522">MSTSNLSQYTTQEPAALLWLERANYIAVNVGLIGYGIHIISLFACLYYLAKERNTKKNAKWAIFVLILFACGSINISVNMKSNEMTWIDYRGFPGGPLMFLLQEQAITINTVRSSFSTIVGFLTDLLLIYRVHVVYRMWYVIVIPILMWLAMSILGALFVLQAAQPQSSIWAHTTLNFSLPYFAILMGLNILLTGLLVTRLLYMRYKITKALGSRHGRTYTSVVSMLLESAVPYGIISIIFLVLYTLRSTAALLFIPLLTQIQVQCMSTTLIIMRVARGRAWTNETISPSKMSEIKFGPPPQNSSGNGSNTASDNSSPEIALGTFKANSNLELQSKDLVSMGSVGVV</sequence>
<dbReference type="Proteomes" id="UP000054270">
    <property type="component" value="Unassembled WGS sequence"/>
</dbReference>
<proteinExistence type="predicted"/>
<evidence type="ECO:0000313" key="4">
    <source>
        <dbReference type="Proteomes" id="UP000054270"/>
    </source>
</evidence>
<dbReference type="AlphaFoldDB" id="A0A0D2LFP3"/>
<feature type="region of interest" description="Disordered" evidence="1">
    <location>
        <begin position="291"/>
        <end position="316"/>
    </location>
</feature>
<feature type="transmembrane region" description="Helical" evidence="2">
    <location>
        <begin position="181"/>
        <end position="203"/>
    </location>
</feature>
<feature type="transmembrane region" description="Helical" evidence="2">
    <location>
        <begin position="26"/>
        <end position="49"/>
    </location>
</feature>
<feature type="transmembrane region" description="Helical" evidence="2">
    <location>
        <begin position="107"/>
        <end position="128"/>
    </location>
</feature>
<feature type="transmembrane region" description="Helical" evidence="2">
    <location>
        <begin position="61"/>
        <end position="78"/>
    </location>
</feature>
<evidence type="ECO:0008006" key="5">
    <source>
        <dbReference type="Google" id="ProtNLM"/>
    </source>
</evidence>
<keyword evidence="2" id="KW-0472">Membrane</keyword>
<evidence type="ECO:0000256" key="1">
    <source>
        <dbReference type="SAM" id="MobiDB-lite"/>
    </source>
</evidence>
<keyword evidence="4" id="KW-1185">Reference proteome</keyword>
<keyword evidence="2" id="KW-1133">Transmembrane helix</keyword>
<dbReference type="EMBL" id="KN817527">
    <property type="protein sequence ID" value="KJA26457.1"/>
    <property type="molecule type" value="Genomic_DNA"/>
</dbReference>
<protein>
    <recommendedName>
        <fullName evidence="5">G-protein coupled receptors family 1 profile domain-containing protein</fullName>
    </recommendedName>
</protein>
<gene>
    <name evidence="3" type="ORF">HYPSUDRAFT_36170</name>
</gene>
<feature type="compositionally biased region" description="Polar residues" evidence="1">
    <location>
        <begin position="303"/>
        <end position="316"/>
    </location>
</feature>
<keyword evidence="2" id="KW-0812">Transmembrane</keyword>
<feature type="transmembrane region" description="Helical" evidence="2">
    <location>
        <begin position="223"/>
        <end position="245"/>
    </location>
</feature>
<evidence type="ECO:0000313" key="3">
    <source>
        <dbReference type="EMBL" id="KJA26457.1"/>
    </source>
</evidence>
<accession>A0A0D2LFP3</accession>
<name>A0A0D2LFP3_HYPSF</name>
<evidence type="ECO:0000256" key="2">
    <source>
        <dbReference type="SAM" id="Phobius"/>
    </source>
</evidence>
<dbReference type="OrthoDB" id="2796825at2759"/>
<feature type="transmembrane region" description="Helical" evidence="2">
    <location>
        <begin position="251"/>
        <end position="274"/>
    </location>
</feature>